<dbReference type="PROSITE" id="PS00108">
    <property type="entry name" value="PROTEIN_KINASE_ST"/>
    <property type="match status" value="1"/>
</dbReference>
<evidence type="ECO:0000313" key="5">
    <source>
        <dbReference type="EMBL" id="MFB2836192.1"/>
    </source>
</evidence>
<proteinExistence type="predicted"/>
<feature type="transmembrane region" description="Helical" evidence="3">
    <location>
        <begin position="293"/>
        <end position="316"/>
    </location>
</feature>
<keyword evidence="3" id="KW-1133">Transmembrane helix</keyword>
<dbReference type="Pfam" id="PF00069">
    <property type="entry name" value="Pkinase"/>
    <property type="match status" value="1"/>
</dbReference>
<keyword evidence="5" id="KW-0723">Serine/threonine-protein kinase</keyword>
<dbReference type="EMBL" id="JBHFNT010000141">
    <property type="protein sequence ID" value="MFB2836192.1"/>
    <property type="molecule type" value="Genomic_DNA"/>
</dbReference>
<feature type="domain" description="Protein kinase" evidence="4">
    <location>
        <begin position="12"/>
        <end position="271"/>
    </location>
</feature>
<reference evidence="5 6" key="1">
    <citation type="submission" date="2024-09" db="EMBL/GenBank/DDBJ databases">
        <title>Floridaenema gen nov. (Aerosakkonemataceae, Aerosakkonematales ord. nov., Cyanobacteria) from benthic tropical and subtropical fresh waters, with the description of four new species.</title>
        <authorList>
            <person name="Moretto J.A."/>
            <person name="Berthold D.E."/>
            <person name="Lefler F.W."/>
            <person name="Huang I.-S."/>
            <person name="Laughinghouse H. IV."/>
        </authorList>
    </citation>
    <scope>NUCLEOTIDE SEQUENCE [LARGE SCALE GENOMIC DNA]</scope>
    <source>
        <strain evidence="5 6">BLCC-F167</strain>
    </source>
</reference>
<comment type="caution">
    <text evidence="5">The sequence shown here is derived from an EMBL/GenBank/DDBJ whole genome shotgun (WGS) entry which is preliminary data.</text>
</comment>
<dbReference type="Proteomes" id="UP001576780">
    <property type="component" value="Unassembled WGS sequence"/>
</dbReference>
<gene>
    <name evidence="5" type="ORF">ACE1CA_16790</name>
</gene>
<evidence type="ECO:0000313" key="6">
    <source>
        <dbReference type="Proteomes" id="UP001576780"/>
    </source>
</evidence>
<dbReference type="PANTHER" id="PTHR24363:SF7">
    <property type="entry name" value="SERINE_THREONINE-PROTEIN KINASE-LIKE PROTEIN E"/>
    <property type="match status" value="1"/>
</dbReference>
<protein>
    <submittedName>
        <fullName evidence="5">Serine/threonine protein kinase</fullName>
    </submittedName>
</protein>
<dbReference type="PANTHER" id="PTHR24363">
    <property type="entry name" value="SERINE/THREONINE PROTEIN KINASE"/>
    <property type="match status" value="1"/>
</dbReference>
<keyword evidence="5" id="KW-0418">Kinase</keyword>
<dbReference type="GO" id="GO:0004674">
    <property type="term" value="F:protein serine/threonine kinase activity"/>
    <property type="evidence" value="ECO:0007669"/>
    <property type="project" value="UniProtKB-KW"/>
</dbReference>
<evidence type="ECO:0000256" key="1">
    <source>
        <dbReference type="ARBA" id="ARBA00022741"/>
    </source>
</evidence>
<dbReference type="SUPFAM" id="SSF56112">
    <property type="entry name" value="Protein kinase-like (PK-like)"/>
    <property type="match status" value="1"/>
</dbReference>
<dbReference type="InterPro" id="IPR011009">
    <property type="entry name" value="Kinase-like_dom_sf"/>
</dbReference>
<dbReference type="RefSeq" id="WP_413278582.1">
    <property type="nucleotide sequence ID" value="NZ_JBHFNT010000141.1"/>
</dbReference>
<sequence>MLDTQEMLSDRYLLKQQLGKNAGRQTWLAEDILAESKKLVIVKLLAVSPQTNWQEIKLFEREAQVLENLNHPKIPQYLDYFSLDEQTSSGLVWFGLVQNYIPGISLQELLNQRRKLYPPEVRSFAIKILEILIYLHELSPPVLHRDIKPSNLILGKDRQIYLVDFGAVQDKAKAEGVTFTVVGTNGYVPPEQLWGKAVPASDLYALGATLIHLLTGIPPIDLTEQTRINFADKIQLSPGFNSWLEKLTASAIEKRFYSAREALKALQEPVLVKSNFSKNKYININNPVNYGRLVFLSLSGFALSFFVVFGIVYTFVNSIDTSGQPQDRIE</sequence>
<organism evidence="5 6">
    <name type="scientific">Floridaenema evergladense BLCC-F167</name>
    <dbReference type="NCBI Taxonomy" id="3153639"/>
    <lineage>
        <taxon>Bacteria</taxon>
        <taxon>Bacillati</taxon>
        <taxon>Cyanobacteriota</taxon>
        <taxon>Cyanophyceae</taxon>
        <taxon>Oscillatoriophycideae</taxon>
        <taxon>Aerosakkonematales</taxon>
        <taxon>Aerosakkonemataceae</taxon>
        <taxon>Floridanema</taxon>
        <taxon>Floridanema evergladense</taxon>
    </lineage>
</organism>
<evidence type="ECO:0000259" key="4">
    <source>
        <dbReference type="PROSITE" id="PS50011"/>
    </source>
</evidence>
<dbReference type="SMART" id="SM00220">
    <property type="entry name" value="S_TKc"/>
    <property type="match status" value="1"/>
</dbReference>
<dbReference type="PROSITE" id="PS50011">
    <property type="entry name" value="PROTEIN_KINASE_DOM"/>
    <property type="match status" value="1"/>
</dbReference>
<keyword evidence="5" id="KW-0808">Transferase</keyword>
<name>A0ABV4WMU6_9CYAN</name>
<dbReference type="InterPro" id="IPR008271">
    <property type="entry name" value="Ser/Thr_kinase_AS"/>
</dbReference>
<evidence type="ECO:0000256" key="3">
    <source>
        <dbReference type="SAM" id="Phobius"/>
    </source>
</evidence>
<keyword evidence="3" id="KW-0812">Transmembrane</keyword>
<accession>A0ABV4WMU6</accession>
<dbReference type="InterPro" id="IPR000719">
    <property type="entry name" value="Prot_kinase_dom"/>
</dbReference>
<keyword evidence="1" id="KW-0547">Nucleotide-binding</keyword>
<dbReference type="CDD" id="cd14014">
    <property type="entry name" value="STKc_PknB_like"/>
    <property type="match status" value="1"/>
</dbReference>
<keyword evidence="3" id="KW-0472">Membrane</keyword>
<dbReference type="Gene3D" id="1.10.510.10">
    <property type="entry name" value="Transferase(Phosphotransferase) domain 1"/>
    <property type="match status" value="1"/>
</dbReference>
<evidence type="ECO:0000256" key="2">
    <source>
        <dbReference type="ARBA" id="ARBA00022840"/>
    </source>
</evidence>
<keyword evidence="6" id="KW-1185">Reference proteome</keyword>
<keyword evidence="2" id="KW-0067">ATP-binding</keyword>